<protein>
    <submittedName>
        <fullName evidence="1">Nucleic acid-binding Zn-ribbon protein</fullName>
    </submittedName>
</protein>
<evidence type="ECO:0000313" key="1">
    <source>
        <dbReference type="EMBL" id="MBP2297245.1"/>
    </source>
</evidence>
<evidence type="ECO:0000313" key="2">
    <source>
        <dbReference type="Proteomes" id="UP000781958"/>
    </source>
</evidence>
<name>A0ABS4SXH2_9PROT</name>
<proteinExistence type="predicted"/>
<comment type="caution">
    <text evidence="1">The sequence shown here is derived from an EMBL/GenBank/DDBJ whole genome shotgun (WGS) entry which is preliminary data.</text>
</comment>
<dbReference type="Proteomes" id="UP000781958">
    <property type="component" value="Unassembled WGS sequence"/>
</dbReference>
<sequence>MSNQSKAHETVAWAKQRLDEIDAVVSQVEKTADKLTDDTRAQAEAALVRLQASRAKVQTYYDQLRSEADSVKSGFEHAREALEAEWVEVETAFQDFLAAAKDQGESVHEAVVARVAAQRKSWEASFADLRKQAESVVDKARADFDVAIKQLSDEAEKFQARIGDAKDAGDESWTAVKNGLADAKTVHDRTIERIKDAFSKLF</sequence>
<dbReference type="SUPFAM" id="SSF58113">
    <property type="entry name" value="Apolipoprotein A-I"/>
    <property type="match status" value="1"/>
</dbReference>
<gene>
    <name evidence="1" type="ORF">J2851_007066</name>
</gene>
<accession>A0ABS4SXH2</accession>
<dbReference type="RefSeq" id="WP_209773893.1">
    <property type="nucleotide sequence ID" value="NZ_JAGINP010000048.1"/>
</dbReference>
<reference evidence="1 2" key="1">
    <citation type="submission" date="2021-03" db="EMBL/GenBank/DDBJ databases">
        <title>Genomic Encyclopedia of Type Strains, Phase III (KMG-III): the genomes of soil and plant-associated and newly described type strains.</title>
        <authorList>
            <person name="Whitman W."/>
        </authorList>
    </citation>
    <scope>NUCLEOTIDE SEQUENCE [LARGE SCALE GENOMIC DNA]</scope>
    <source>
        <strain evidence="1 2">IMMIB AFH-6</strain>
    </source>
</reference>
<dbReference type="EMBL" id="JAGINP010000048">
    <property type="protein sequence ID" value="MBP2297245.1"/>
    <property type="molecule type" value="Genomic_DNA"/>
</dbReference>
<keyword evidence="2" id="KW-1185">Reference proteome</keyword>
<organism evidence="1 2">
    <name type="scientific">Azospirillum rugosum</name>
    <dbReference type="NCBI Taxonomy" id="416170"/>
    <lineage>
        <taxon>Bacteria</taxon>
        <taxon>Pseudomonadati</taxon>
        <taxon>Pseudomonadota</taxon>
        <taxon>Alphaproteobacteria</taxon>
        <taxon>Rhodospirillales</taxon>
        <taxon>Azospirillaceae</taxon>
        <taxon>Azospirillum</taxon>
    </lineage>
</organism>